<evidence type="ECO:0000256" key="2">
    <source>
        <dbReference type="ARBA" id="ARBA00012438"/>
    </source>
</evidence>
<name>A0ABN1LQQ5_9ALTE</name>
<feature type="coiled-coil region" evidence="5">
    <location>
        <begin position="268"/>
        <end position="295"/>
    </location>
</feature>
<dbReference type="InterPro" id="IPR011006">
    <property type="entry name" value="CheY-like_superfamily"/>
</dbReference>
<dbReference type="Gene3D" id="3.40.50.2300">
    <property type="match status" value="1"/>
</dbReference>
<dbReference type="Gene3D" id="3.30.565.10">
    <property type="entry name" value="Histidine kinase-like ATPase, C-terminal domain"/>
    <property type="match status" value="1"/>
</dbReference>
<dbReference type="Gene3D" id="3.30.450.20">
    <property type="entry name" value="PAS domain"/>
    <property type="match status" value="2"/>
</dbReference>
<dbReference type="SMART" id="SM00388">
    <property type="entry name" value="HisKA"/>
    <property type="match status" value="1"/>
</dbReference>
<dbReference type="Pfam" id="PF08447">
    <property type="entry name" value="PAS_3"/>
    <property type="match status" value="1"/>
</dbReference>
<dbReference type="PROSITE" id="PS50110">
    <property type="entry name" value="RESPONSE_REGULATORY"/>
    <property type="match status" value="1"/>
</dbReference>
<feature type="domain" description="PAS" evidence="8">
    <location>
        <begin position="150"/>
        <end position="222"/>
    </location>
</feature>
<dbReference type="EC" id="2.7.13.3" evidence="2"/>
<evidence type="ECO:0000313" key="10">
    <source>
        <dbReference type="EMBL" id="GAA0859123.1"/>
    </source>
</evidence>
<dbReference type="InterPro" id="IPR003594">
    <property type="entry name" value="HATPase_dom"/>
</dbReference>
<dbReference type="InterPro" id="IPR013655">
    <property type="entry name" value="PAS_fold_3"/>
</dbReference>
<dbReference type="InterPro" id="IPR001789">
    <property type="entry name" value="Sig_transdc_resp-reg_receiver"/>
</dbReference>
<dbReference type="SUPFAM" id="SSF55874">
    <property type="entry name" value="ATPase domain of HSP90 chaperone/DNA topoisomerase II/histidine kinase"/>
    <property type="match status" value="1"/>
</dbReference>
<evidence type="ECO:0000313" key="11">
    <source>
        <dbReference type="Proteomes" id="UP001500359"/>
    </source>
</evidence>
<dbReference type="InterPro" id="IPR004358">
    <property type="entry name" value="Sig_transdc_His_kin-like_C"/>
</dbReference>
<gene>
    <name evidence="10" type="ORF">GCM10009114_31410</name>
</gene>
<dbReference type="Gene3D" id="1.10.287.130">
    <property type="match status" value="1"/>
</dbReference>
<dbReference type="NCBIfam" id="TIGR00229">
    <property type="entry name" value="sensory_box"/>
    <property type="match status" value="2"/>
</dbReference>
<sequence>MNKVPDLAVSFEQAACGLVTTETTGTIVRANQTFCKWLGFDVDELLEKKKIQELFTVGGRFFHHTHWAPLLQLQGSVAEVQMDLVGRDGQTVPMLINVVRQQFGDTSYDQLAFFVAEDRKKYERELLSARRSAEDALTTLRSTQKKLQESRDFMSIAIRIARMGVWSQDIKTGQMWWSQELQQLAGLGDTEYWGASAEFYDLVHPDDRQEVIDELQKSINTKSDYDIQFRMMHRDGHWLSMEGRGHATYSDNDQAISIFGIFIDISERKAAEEQLRELNDQLSVADRRKDEFLATLGHELRNPLAPIRNVLEVMRLKEPENSFLQWSRDMIERHVTQMTHLVDDLMETSRITHGRIVLRKEHVNILELIQCAVESSQEIMQKFNHKFTVELPDSPIFIDADSTRFIQIVSNLLTNAAKYTPKGGIIQLRVFQAGTEVVVSVQDSGIGIPATQLSTVFNMFSQLAPAIERSQGGLGIGLALVHGLVRLHNGSIVAQSEGVGKGSEFIVRLPISDKAVDSSPAADETVAVVVNSKRILVIEDNIDAAESLTMLLQISGHTTQSAHDGKSGITMAEEFAPDVILMDIGLPDINGYQVAQQIRQQTWGKGLFLIAATGWGQDKDKDLAKKAGFDYHLTKPINFQELNALLQKID</sequence>
<feature type="domain" description="Histidine kinase" evidence="6">
    <location>
        <begin position="295"/>
        <end position="513"/>
    </location>
</feature>
<feature type="modified residue" description="4-aspartylphosphate" evidence="4">
    <location>
        <position position="583"/>
    </location>
</feature>
<evidence type="ECO:0000259" key="9">
    <source>
        <dbReference type="PROSITE" id="PS50113"/>
    </source>
</evidence>
<dbReference type="Pfam" id="PF13426">
    <property type="entry name" value="PAS_9"/>
    <property type="match status" value="1"/>
</dbReference>
<feature type="domain" description="Response regulatory" evidence="7">
    <location>
        <begin position="534"/>
        <end position="650"/>
    </location>
</feature>
<evidence type="ECO:0000259" key="7">
    <source>
        <dbReference type="PROSITE" id="PS50110"/>
    </source>
</evidence>
<proteinExistence type="predicted"/>
<dbReference type="Pfam" id="PF02518">
    <property type="entry name" value="HATPase_c"/>
    <property type="match status" value="1"/>
</dbReference>
<comment type="catalytic activity">
    <reaction evidence="1">
        <text>ATP + protein L-histidine = ADP + protein N-phospho-L-histidine.</text>
        <dbReference type="EC" id="2.7.13.3"/>
    </reaction>
</comment>
<keyword evidence="11" id="KW-1185">Reference proteome</keyword>
<dbReference type="InterPro" id="IPR036097">
    <property type="entry name" value="HisK_dim/P_sf"/>
</dbReference>
<dbReference type="Pfam" id="PF00072">
    <property type="entry name" value="Response_reg"/>
    <property type="match status" value="1"/>
</dbReference>
<evidence type="ECO:0000259" key="6">
    <source>
        <dbReference type="PROSITE" id="PS50109"/>
    </source>
</evidence>
<dbReference type="SMART" id="SM00448">
    <property type="entry name" value="REC"/>
    <property type="match status" value="1"/>
</dbReference>
<dbReference type="InterPro" id="IPR000014">
    <property type="entry name" value="PAS"/>
</dbReference>
<dbReference type="RefSeq" id="WP_343861674.1">
    <property type="nucleotide sequence ID" value="NZ_BAAAFD010000010.1"/>
</dbReference>
<keyword evidence="3 4" id="KW-0597">Phosphoprotein</keyword>
<dbReference type="CDD" id="cd00130">
    <property type="entry name" value="PAS"/>
    <property type="match status" value="1"/>
</dbReference>
<comment type="caution">
    <text evidence="10">The sequence shown here is derived from an EMBL/GenBank/DDBJ whole genome shotgun (WGS) entry which is preliminary data.</text>
</comment>
<dbReference type="SUPFAM" id="SSF47384">
    <property type="entry name" value="Homodimeric domain of signal transducing histidine kinase"/>
    <property type="match status" value="1"/>
</dbReference>
<dbReference type="SMART" id="SM00086">
    <property type="entry name" value="PAC"/>
    <property type="match status" value="1"/>
</dbReference>
<dbReference type="PROSITE" id="PS50112">
    <property type="entry name" value="PAS"/>
    <property type="match status" value="1"/>
</dbReference>
<feature type="domain" description="PAC" evidence="9">
    <location>
        <begin position="225"/>
        <end position="277"/>
    </location>
</feature>
<dbReference type="InterPro" id="IPR001610">
    <property type="entry name" value="PAC"/>
</dbReference>
<dbReference type="InterPro" id="IPR035965">
    <property type="entry name" value="PAS-like_dom_sf"/>
</dbReference>
<dbReference type="SUPFAM" id="SSF55785">
    <property type="entry name" value="PYP-like sensor domain (PAS domain)"/>
    <property type="match status" value="2"/>
</dbReference>
<dbReference type="PRINTS" id="PR00344">
    <property type="entry name" value="BCTRLSENSOR"/>
</dbReference>
<dbReference type="PROSITE" id="PS50113">
    <property type="entry name" value="PAC"/>
    <property type="match status" value="1"/>
</dbReference>
<evidence type="ECO:0000256" key="1">
    <source>
        <dbReference type="ARBA" id="ARBA00000085"/>
    </source>
</evidence>
<dbReference type="PANTHER" id="PTHR43547:SF2">
    <property type="entry name" value="HYBRID SIGNAL TRANSDUCTION HISTIDINE KINASE C"/>
    <property type="match status" value="1"/>
</dbReference>
<dbReference type="InterPro" id="IPR005467">
    <property type="entry name" value="His_kinase_dom"/>
</dbReference>
<dbReference type="PROSITE" id="PS50109">
    <property type="entry name" value="HIS_KIN"/>
    <property type="match status" value="1"/>
</dbReference>
<evidence type="ECO:0000256" key="3">
    <source>
        <dbReference type="ARBA" id="ARBA00022553"/>
    </source>
</evidence>
<dbReference type="EMBL" id="BAAAFD010000010">
    <property type="protein sequence ID" value="GAA0859123.1"/>
    <property type="molecule type" value="Genomic_DNA"/>
</dbReference>
<dbReference type="SUPFAM" id="SSF52172">
    <property type="entry name" value="CheY-like"/>
    <property type="match status" value="1"/>
</dbReference>
<dbReference type="InterPro" id="IPR000700">
    <property type="entry name" value="PAS-assoc_C"/>
</dbReference>
<dbReference type="SMART" id="SM00387">
    <property type="entry name" value="HATPase_c"/>
    <property type="match status" value="1"/>
</dbReference>
<dbReference type="InterPro" id="IPR036890">
    <property type="entry name" value="HATPase_C_sf"/>
</dbReference>
<dbReference type="CDD" id="cd00082">
    <property type="entry name" value="HisKA"/>
    <property type="match status" value="1"/>
</dbReference>
<protein>
    <recommendedName>
        <fullName evidence="2">histidine kinase</fullName>
        <ecNumber evidence="2">2.7.13.3</ecNumber>
    </recommendedName>
</protein>
<dbReference type="SMART" id="SM00091">
    <property type="entry name" value="PAS"/>
    <property type="match status" value="2"/>
</dbReference>
<dbReference type="PANTHER" id="PTHR43547">
    <property type="entry name" value="TWO-COMPONENT HISTIDINE KINASE"/>
    <property type="match status" value="1"/>
</dbReference>
<reference evidence="10 11" key="1">
    <citation type="journal article" date="2019" name="Int. J. Syst. Evol. Microbiol.">
        <title>The Global Catalogue of Microorganisms (GCM) 10K type strain sequencing project: providing services to taxonomists for standard genome sequencing and annotation.</title>
        <authorList>
            <consortium name="The Broad Institute Genomics Platform"/>
            <consortium name="The Broad Institute Genome Sequencing Center for Infectious Disease"/>
            <person name="Wu L."/>
            <person name="Ma J."/>
        </authorList>
    </citation>
    <scope>NUCLEOTIDE SEQUENCE [LARGE SCALE GENOMIC DNA]</scope>
    <source>
        <strain evidence="10 11">JCM 15896</strain>
    </source>
</reference>
<dbReference type="InterPro" id="IPR003661">
    <property type="entry name" value="HisK_dim/P_dom"/>
</dbReference>
<evidence type="ECO:0000259" key="8">
    <source>
        <dbReference type="PROSITE" id="PS50112"/>
    </source>
</evidence>
<accession>A0ABN1LQQ5</accession>
<dbReference type="Proteomes" id="UP001500359">
    <property type="component" value="Unassembled WGS sequence"/>
</dbReference>
<keyword evidence="5" id="KW-0175">Coiled coil</keyword>
<dbReference type="Pfam" id="PF00512">
    <property type="entry name" value="HisKA"/>
    <property type="match status" value="1"/>
</dbReference>
<organism evidence="10 11">
    <name type="scientific">Aliiglaciecola litoralis</name>
    <dbReference type="NCBI Taxonomy" id="582857"/>
    <lineage>
        <taxon>Bacteria</taxon>
        <taxon>Pseudomonadati</taxon>
        <taxon>Pseudomonadota</taxon>
        <taxon>Gammaproteobacteria</taxon>
        <taxon>Alteromonadales</taxon>
        <taxon>Alteromonadaceae</taxon>
        <taxon>Aliiglaciecola</taxon>
    </lineage>
</organism>
<evidence type="ECO:0000256" key="4">
    <source>
        <dbReference type="PROSITE-ProRule" id="PRU00169"/>
    </source>
</evidence>
<evidence type="ECO:0000256" key="5">
    <source>
        <dbReference type="SAM" id="Coils"/>
    </source>
</evidence>
<dbReference type="CDD" id="cd17580">
    <property type="entry name" value="REC_2_DhkD-like"/>
    <property type="match status" value="1"/>
</dbReference>